<dbReference type="AlphaFoldDB" id="X1PH64"/>
<protein>
    <submittedName>
        <fullName evidence="1">Uncharacterized protein</fullName>
    </submittedName>
</protein>
<evidence type="ECO:0000313" key="1">
    <source>
        <dbReference type="EMBL" id="GAI30239.1"/>
    </source>
</evidence>
<sequence length="59" mass="6655">NSPLVDEITNGAEDKEKARQFFSLPQVRQSIEQSLHTQKTMDRLLQIAIGNAENMVKGE</sequence>
<name>X1PH64_9ZZZZ</name>
<reference evidence="1" key="1">
    <citation type="journal article" date="2014" name="Front. Microbiol.">
        <title>High frequency of phylogenetically diverse reductive dehalogenase-homologous genes in deep subseafloor sedimentary metagenomes.</title>
        <authorList>
            <person name="Kawai M."/>
            <person name="Futagami T."/>
            <person name="Toyoda A."/>
            <person name="Takaki Y."/>
            <person name="Nishi S."/>
            <person name="Hori S."/>
            <person name="Arai W."/>
            <person name="Tsubouchi T."/>
            <person name="Morono Y."/>
            <person name="Uchiyama I."/>
            <person name="Ito T."/>
            <person name="Fujiyama A."/>
            <person name="Inagaki F."/>
            <person name="Takami H."/>
        </authorList>
    </citation>
    <scope>NUCLEOTIDE SEQUENCE</scope>
    <source>
        <strain evidence="1">Expedition CK06-06</strain>
    </source>
</reference>
<feature type="non-terminal residue" evidence="1">
    <location>
        <position position="1"/>
    </location>
</feature>
<accession>X1PH64</accession>
<comment type="caution">
    <text evidence="1">The sequence shown here is derived from an EMBL/GenBank/DDBJ whole genome shotgun (WGS) entry which is preliminary data.</text>
</comment>
<organism evidence="1">
    <name type="scientific">marine sediment metagenome</name>
    <dbReference type="NCBI Taxonomy" id="412755"/>
    <lineage>
        <taxon>unclassified sequences</taxon>
        <taxon>metagenomes</taxon>
        <taxon>ecological metagenomes</taxon>
    </lineage>
</organism>
<proteinExistence type="predicted"/>
<gene>
    <name evidence="1" type="ORF">S06H3_25014</name>
</gene>
<dbReference type="EMBL" id="BARV01014204">
    <property type="protein sequence ID" value="GAI30239.1"/>
    <property type="molecule type" value="Genomic_DNA"/>
</dbReference>